<dbReference type="Pfam" id="PF02770">
    <property type="entry name" value="Acyl-CoA_dh_M"/>
    <property type="match status" value="1"/>
</dbReference>
<evidence type="ECO:0000256" key="6">
    <source>
        <dbReference type="ARBA" id="ARBA00023002"/>
    </source>
</evidence>
<sequence length="414" mass="45946">MNFEPSDRSKDYRERVRRFIREHIQPVEAQYWAQLRAASHGGDWRRWKILPIVEELKARARAQGLWNLFLPDATLGAGLSTLEYAPVAEEMGRSFMAPEIFNCNAPDTGNMEVLWRYGSEEQKARWLTPLLAGEIRSVFCMTEPDVASSDATNMQATAVVQGDEVVLNGKKWWSSGIGDPRAKVAIFMARTPSEGGDRHHQHSMVLVPLEAKGVEIQRMLPVYGDYDEPHGHGEVHFRDVRVPLTHVIAGPGRGFEIAQGRLGPGRIHHCMRCIGAAEQALDLMIDRGMNRTAFGKPLLNLGGNRERVAEARIAIDQARLLTLYAAWKLDELGALGAMSEISAIKVVAPNVLQKVVDDAIQIHGGAGVSHDTPLSSFFAQARTLRLADGPDEVHKGLIARIELSRRGFSRSRES</sequence>
<keyword evidence="5 7" id="KW-0274">FAD</keyword>
<evidence type="ECO:0000256" key="7">
    <source>
        <dbReference type="RuleBase" id="RU362125"/>
    </source>
</evidence>
<comment type="cofactor">
    <cofactor evidence="1 7">
        <name>FAD</name>
        <dbReference type="ChEBI" id="CHEBI:57692"/>
    </cofactor>
</comment>
<reference evidence="11 12" key="1">
    <citation type="submission" date="2022-11" db="EMBL/GenBank/DDBJ databases">
        <title>Minimal conservation of predation-associated metabolite biosynthetic gene clusters underscores biosynthetic potential of Myxococcota including descriptions for ten novel species: Archangium lansinium sp. nov., Myxococcus landrumus sp. nov., Nannocystis bai.</title>
        <authorList>
            <person name="Ahearne A."/>
            <person name="Stevens C."/>
            <person name="Phillips K."/>
        </authorList>
    </citation>
    <scope>NUCLEOTIDE SEQUENCE [LARGE SCALE GENOMIC DNA]</scope>
    <source>
        <strain evidence="11 12">MIWBW</strain>
    </source>
</reference>
<evidence type="ECO:0000256" key="2">
    <source>
        <dbReference type="ARBA" id="ARBA00009347"/>
    </source>
</evidence>
<dbReference type="Gene3D" id="2.40.110.10">
    <property type="entry name" value="Butyryl-CoA Dehydrogenase, subunit A, domain 2"/>
    <property type="match status" value="1"/>
</dbReference>
<dbReference type="InterPro" id="IPR037069">
    <property type="entry name" value="AcylCoA_DH/ox_N_sf"/>
</dbReference>
<dbReference type="Pfam" id="PF00441">
    <property type="entry name" value="Acyl-CoA_dh_1"/>
    <property type="match status" value="1"/>
</dbReference>
<evidence type="ECO:0000313" key="12">
    <source>
        <dbReference type="Proteomes" id="UP001207654"/>
    </source>
</evidence>
<feature type="domain" description="Acyl-CoA oxidase/dehydrogenase middle" evidence="9">
    <location>
        <begin position="139"/>
        <end position="240"/>
    </location>
</feature>
<evidence type="ECO:0000259" key="9">
    <source>
        <dbReference type="Pfam" id="PF02770"/>
    </source>
</evidence>
<dbReference type="InterPro" id="IPR050741">
    <property type="entry name" value="Acyl-CoA_dehydrogenase"/>
</dbReference>
<dbReference type="Gene3D" id="1.20.140.10">
    <property type="entry name" value="Butyryl-CoA Dehydrogenase, subunit A, domain 3"/>
    <property type="match status" value="1"/>
</dbReference>
<comment type="subunit">
    <text evidence="3">Homodimer.</text>
</comment>
<dbReference type="PANTHER" id="PTHR48083">
    <property type="entry name" value="MEDIUM-CHAIN SPECIFIC ACYL-COA DEHYDROGENASE, MITOCHONDRIAL-RELATED"/>
    <property type="match status" value="1"/>
</dbReference>
<dbReference type="EMBL" id="JAPNKA010000001">
    <property type="protein sequence ID" value="MCY1077907.1"/>
    <property type="molecule type" value="Genomic_DNA"/>
</dbReference>
<proteinExistence type="inferred from homology"/>
<dbReference type="PANTHER" id="PTHR48083:SF13">
    <property type="entry name" value="ACYL-COA DEHYDROGENASE FAMILY MEMBER 11"/>
    <property type="match status" value="1"/>
</dbReference>
<dbReference type="SUPFAM" id="SSF47203">
    <property type="entry name" value="Acyl-CoA dehydrogenase C-terminal domain-like"/>
    <property type="match status" value="1"/>
</dbReference>
<keyword evidence="4 7" id="KW-0285">Flavoprotein</keyword>
<dbReference type="RefSeq" id="WP_267536715.1">
    <property type="nucleotide sequence ID" value="NZ_JAPNKA010000001.1"/>
</dbReference>
<evidence type="ECO:0000256" key="4">
    <source>
        <dbReference type="ARBA" id="ARBA00022630"/>
    </source>
</evidence>
<dbReference type="SUPFAM" id="SSF56645">
    <property type="entry name" value="Acyl-CoA dehydrogenase NM domain-like"/>
    <property type="match status" value="1"/>
</dbReference>
<dbReference type="InterPro" id="IPR009100">
    <property type="entry name" value="AcylCoA_DH/oxidase_NM_dom_sf"/>
</dbReference>
<dbReference type="InterPro" id="IPR009075">
    <property type="entry name" value="AcylCo_DH/oxidase_C"/>
</dbReference>
<feature type="domain" description="Acyl-CoA dehydrogenase/oxidase C-terminal" evidence="8">
    <location>
        <begin position="252"/>
        <end position="400"/>
    </location>
</feature>
<evidence type="ECO:0000259" key="8">
    <source>
        <dbReference type="Pfam" id="PF00441"/>
    </source>
</evidence>
<protein>
    <submittedName>
        <fullName evidence="11">Acyl-CoA dehydrogenase family protein</fullName>
    </submittedName>
</protein>
<dbReference type="Pfam" id="PF02771">
    <property type="entry name" value="Acyl-CoA_dh_N"/>
    <property type="match status" value="1"/>
</dbReference>
<evidence type="ECO:0000256" key="5">
    <source>
        <dbReference type="ARBA" id="ARBA00022827"/>
    </source>
</evidence>
<comment type="caution">
    <text evidence="11">The sequence shown here is derived from an EMBL/GenBank/DDBJ whole genome shotgun (WGS) entry which is preliminary data.</text>
</comment>
<keyword evidence="6 7" id="KW-0560">Oxidoreductase</keyword>
<dbReference type="InterPro" id="IPR046373">
    <property type="entry name" value="Acyl-CoA_Oxase/DH_mid-dom_sf"/>
</dbReference>
<dbReference type="InterPro" id="IPR036250">
    <property type="entry name" value="AcylCo_DH-like_C"/>
</dbReference>
<evidence type="ECO:0000259" key="10">
    <source>
        <dbReference type="Pfam" id="PF02771"/>
    </source>
</evidence>
<dbReference type="Proteomes" id="UP001207654">
    <property type="component" value="Unassembled WGS sequence"/>
</dbReference>
<dbReference type="InterPro" id="IPR006091">
    <property type="entry name" value="Acyl-CoA_Oxase/DH_mid-dom"/>
</dbReference>
<evidence type="ECO:0000313" key="11">
    <source>
        <dbReference type="EMBL" id="MCY1077907.1"/>
    </source>
</evidence>
<gene>
    <name evidence="11" type="ORF">OV287_25885</name>
</gene>
<evidence type="ECO:0000256" key="3">
    <source>
        <dbReference type="ARBA" id="ARBA00011738"/>
    </source>
</evidence>
<name>A0ABT4A8C8_9BACT</name>
<comment type="similarity">
    <text evidence="2 7">Belongs to the acyl-CoA dehydrogenase family.</text>
</comment>
<organism evidence="11 12">
    <name type="scientific">Archangium lansingense</name>
    <dbReference type="NCBI Taxonomy" id="2995310"/>
    <lineage>
        <taxon>Bacteria</taxon>
        <taxon>Pseudomonadati</taxon>
        <taxon>Myxococcota</taxon>
        <taxon>Myxococcia</taxon>
        <taxon>Myxococcales</taxon>
        <taxon>Cystobacterineae</taxon>
        <taxon>Archangiaceae</taxon>
        <taxon>Archangium</taxon>
    </lineage>
</organism>
<dbReference type="InterPro" id="IPR013786">
    <property type="entry name" value="AcylCoA_DH/ox_N"/>
</dbReference>
<dbReference type="Gene3D" id="1.10.540.10">
    <property type="entry name" value="Acyl-CoA dehydrogenase/oxidase, N-terminal domain"/>
    <property type="match status" value="1"/>
</dbReference>
<feature type="domain" description="Acyl-CoA dehydrogenase/oxidase N-terminal" evidence="10">
    <location>
        <begin position="8"/>
        <end position="134"/>
    </location>
</feature>
<accession>A0ABT4A8C8</accession>
<evidence type="ECO:0000256" key="1">
    <source>
        <dbReference type="ARBA" id="ARBA00001974"/>
    </source>
</evidence>
<keyword evidence="12" id="KW-1185">Reference proteome</keyword>